<comment type="similarity">
    <text evidence="3 9">Belongs to the purine/pyrimidine phosphoribosyltransferase family. PyrE subfamily.</text>
</comment>
<dbReference type="Pfam" id="PF01948">
    <property type="entry name" value="PyrI"/>
    <property type="match status" value="1"/>
</dbReference>
<feature type="domain" description="Aspartate carbamoyltransferase regulatory subunit N-terminal" evidence="11">
    <location>
        <begin position="9"/>
        <end position="98"/>
    </location>
</feature>
<feature type="binding site" evidence="9">
    <location>
        <position position="274"/>
    </location>
    <ligand>
        <name>5-phospho-alpha-D-ribose 1-diphosphate</name>
        <dbReference type="ChEBI" id="CHEBI:58017"/>
        <note>ligand shared between dimeric partners</note>
    </ligand>
</feature>
<evidence type="ECO:0000256" key="8">
    <source>
        <dbReference type="ARBA" id="ARBA00022975"/>
    </source>
</evidence>
<feature type="binding site" evidence="9">
    <location>
        <position position="334"/>
    </location>
    <ligand>
        <name>orotate</name>
        <dbReference type="ChEBI" id="CHEBI:30839"/>
    </ligand>
</feature>
<dbReference type="GO" id="GO:0000287">
    <property type="term" value="F:magnesium ion binding"/>
    <property type="evidence" value="ECO:0007669"/>
    <property type="project" value="UniProtKB-UniRule"/>
</dbReference>
<proteinExistence type="inferred from homology"/>
<dbReference type="SUPFAM" id="SSF53271">
    <property type="entry name" value="PRTase-like"/>
    <property type="match status" value="1"/>
</dbReference>
<dbReference type="Pfam" id="PF00156">
    <property type="entry name" value="Pribosyltran"/>
    <property type="match status" value="1"/>
</dbReference>
<dbReference type="PANTHER" id="PTHR46683:SF1">
    <property type="entry name" value="OROTATE PHOSPHORIBOSYLTRANSFERASE 1-RELATED"/>
    <property type="match status" value="1"/>
</dbReference>
<keyword evidence="9" id="KW-0460">Magnesium</keyword>
<keyword evidence="7 9" id="KW-0808">Transferase</keyword>
<evidence type="ECO:0000256" key="1">
    <source>
        <dbReference type="ARBA" id="ARBA00003769"/>
    </source>
</evidence>
<evidence type="ECO:0000256" key="6">
    <source>
        <dbReference type="ARBA" id="ARBA00022676"/>
    </source>
</evidence>
<reference evidence="12" key="1">
    <citation type="journal article" date="2020" name="mSystems">
        <title>Genome- and Community-Level Interaction Insights into Carbon Utilization and Element Cycling Functions of Hydrothermarchaeota in Hydrothermal Sediment.</title>
        <authorList>
            <person name="Zhou Z."/>
            <person name="Liu Y."/>
            <person name="Xu W."/>
            <person name="Pan J."/>
            <person name="Luo Z.H."/>
            <person name="Li M."/>
        </authorList>
    </citation>
    <scope>NUCLEOTIDE SEQUENCE [LARGE SCALE GENOMIC DNA]</scope>
    <source>
        <strain evidence="12">SpSt-1074</strain>
    </source>
</reference>
<dbReference type="InterPro" id="IPR020545">
    <property type="entry name" value="Asp_carbamoyltransf_reg_N"/>
</dbReference>
<comment type="caution">
    <text evidence="12">The sequence shown here is derived from an EMBL/GenBank/DDBJ whole genome shotgun (WGS) entry which is preliminary data.</text>
</comment>
<dbReference type="NCBIfam" id="TIGR00336">
    <property type="entry name" value="pyrE"/>
    <property type="match status" value="1"/>
</dbReference>
<dbReference type="Gene3D" id="3.30.70.140">
    <property type="entry name" value="Aspartate carbamoyltransferase regulatory subunit, N-terminal domain"/>
    <property type="match status" value="1"/>
</dbReference>
<gene>
    <name evidence="9 12" type="primary">pyrE</name>
    <name evidence="12" type="ORF">ENM31_04410</name>
</gene>
<dbReference type="GO" id="GO:0044205">
    <property type="term" value="P:'de novo' UMP biosynthetic process"/>
    <property type="evidence" value="ECO:0007669"/>
    <property type="project" value="UniProtKB-UniRule"/>
</dbReference>
<dbReference type="InterPro" id="IPR036793">
    <property type="entry name" value="Asp_carbatrfase_reg_N_sf"/>
</dbReference>
<dbReference type="UniPathway" id="UPA00070">
    <property type="reaction ID" value="UER00119"/>
</dbReference>
<evidence type="ECO:0000256" key="9">
    <source>
        <dbReference type="HAMAP-Rule" id="MF_01208"/>
    </source>
</evidence>
<evidence type="ECO:0000259" key="10">
    <source>
        <dbReference type="Pfam" id="PF00156"/>
    </source>
</evidence>
<feature type="binding site" description="in other chain" evidence="9">
    <location>
        <begin position="301"/>
        <end position="309"/>
    </location>
    <ligand>
        <name>5-phospho-alpha-D-ribose 1-diphosphate</name>
        <dbReference type="ChEBI" id="CHEBI:58017"/>
        <note>ligand shared between dimeric partners</note>
    </ligand>
</feature>
<keyword evidence="8 9" id="KW-0665">Pyrimidine biosynthesis</keyword>
<dbReference type="GO" id="GO:0005737">
    <property type="term" value="C:cytoplasm"/>
    <property type="evidence" value="ECO:0007669"/>
    <property type="project" value="TreeGrafter"/>
</dbReference>
<dbReference type="SUPFAM" id="SSF54893">
    <property type="entry name" value="Aspartate carbamoyltransferase, Regulatory-chain, N-terminal domain"/>
    <property type="match status" value="1"/>
</dbReference>
<feature type="binding site" evidence="9">
    <location>
        <position position="270"/>
    </location>
    <ligand>
        <name>5-phospho-alpha-D-ribose 1-diphosphate</name>
        <dbReference type="ChEBI" id="CHEBI:58017"/>
        <note>ligand shared between dimeric partners</note>
    </ligand>
</feature>
<comment type="caution">
    <text evidence="9">Lacks conserved residue(s) required for the propagation of feature annotation.</text>
</comment>
<sequence>MQQLEEKLLVQKIEKGIVIDHISPCKGFLIYNIFNPDPDSTAVVAKNVPSKKYGRKDLVKIEGEYITSSLVNIIGLISPSATINIIADSKVKTKQRVKPPDELLGVIDCRNPSCSSKGPASRFTVQLSTELELSSLKCSLCGYTFYYEDAVKEITHKASSGILVSRNRVQRELLTLLIKKGGLRYHQEFKLKSGRVSPYFINVGALNDGESLAKLRWVFASYIAMLLKDGVIEDFDYVFGPAYKGINIASLTCEGLREYYGINKRFLYDRKEVKSYGDVAMDGSIVGSEYFVEGQRILIVDDTITTGKTKIVSIERLDSLGRHKVVGVIVAVDRQELSDEGGLSAVEFLERRLGVKVYSILPAATIYDMIKKELSGEERESWVRYYDRYGVVKLSK</sequence>
<dbReference type="InterPro" id="IPR023031">
    <property type="entry name" value="OPRT"/>
</dbReference>
<dbReference type="GO" id="GO:0004588">
    <property type="term" value="F:orotate phosphoribosyltransferase activity"/>
    <property type="evidence" value="ECO:0007669"/>
    <property type="project" value="UniProtKB-UniRule"/>
</dbReference>
<organism evidence="12">
    <name type="scientific">Caldiarchaeum subterraneum</name>
    <dbReference type="NCBI Taxonomy" id="311458"/>
    <lineage>
        <taxon>Archaea</taxon>
        <taxon>Nitrososphaerota</taxon>
        <taxon>Candidatus Caldarchaeales</taxon>
        <taxon>Candidatus Caldarchaeaceae</taxon>
        <taxon>Candidatus Caldarchaeum</taxon>
    </lineage>
</organism>
<evidence type="ECO:0000256" key="7">
    <source>
        <dbReference type="ARBA" id="ARBA00022679"/>
    </source>
</evidence>
<dbReference type="GO" id="GO:0046132">
    <property type="term" value="P:pyrimidine ribonucleoside biosynthetic process"/>
    <property type="evidence" value="ECO:0007669"/>
    <property type="project" value="TreeGrafter"/>
</dbReference>
<dbReference type="EC" id="2.4.2.10" evidence="5 9"/>
<evidence type="ECO:0000256" key="3">
    <source>
        <dbReference type="ARBA" id="ARBA00006340"/>
    </source>
</evidence>
<dbReference type="PANTHER" id="PTHR46683">
    <property type="entry name" value="OROTATE PHOSPHORIBOSYLTRANSFERASE 1-RELATED"/>
    <property type="match status" value="1"/>
</dbReference>
<feature type="domain" description="Phosphoribosyltransferase" evidence="10">
    <location>
        <begin position="235"/>
        <end position="336"/>
    </location>
</feature>
<dbReference type="InterPro" id="IPR000836">
    <property type="entry name" value="PRTase_dom"/>
</dbReference>
<comment type="function">
    <text evidence="1 9">Catalyzes the transfer of a ribosyl phosphate group from 5-phosphoribose 1-diphosphate to orotate, leading to the formation of orotidine monophosphate (OMP).</text>
</comment>
<comment type="catalytic activity">
    <reaction evidence="9">
        <text>orotidine 5'-phosphate + diphosphate = orotate + 5-phospho-alpha-D-ribose 1-diphosphate</text>
        <dbReference type="Rhea" id="RHEA:10380"/>
        <dbReference type="ChEBI" id="CHEBI:30839"/>
        <dbReference type="ChEBI" id="CHEBI:33019"/>
        <dbReference type="ChEBI" id="CHEBI:57538"/>
        <dbReference type="ChEBI" id="CHEBI:58017"/>
        <dbReference type="EC" id="2.4.2.10"/>
    </reaction>
</comment>
<dbReference type="HAMAP" id="MF_01208">
    <property type="entry name" value="PyrE"/>
    <property type="match status" value="1"/>
</dbReference>
<dbReference type="GO" id="GO:0006207">
    <property type="term" value="P:'de novo' pyrimidine nucleobase biosynthetic process"/>
    <property type="evidence" value="ECO:0007669"/>
    <property type="project" value="TreeGrafter"/>
</dbReference>
<dbReference type="Gene3D" id="3.40.50.2020">
    <property type="match status" value="1"/>
</dbReference>
<evidence type="ECO:0000256" key="4">
    <source>
        <dbReference type="ARBA" id="ARBA00011738"/>
    </source>
</evidence>
<evidence type="ECO:0000313" key="12">
    <source>
        <dbReference type="EMBL" id="HHM44519.1"/>
    </source>
</evidence>
<dbReference type="InterPro" id="IPR029057">
    <property type="entry name" value="PRTase-like"/>
</dbReference>
<feature type="binding site" description="in other chain" evidence="9">
    <location>
        <position position="271"/>
    </location>
    <ligand>
        <name>5-phospho-alpha-D-ribose 1-diphosphate</name>
        <dbReference type="ChEBI" id="CHEBI:58017"/>
        <note>ligand shared between dimeric partners</note>
    </ligand>
</feature>
<feature type="binding site" evidence="9">
    <location>
        <position position="305"/>
    </location>
    <ligand>
        <name>orotate</name>
        <dbReference type="ChEBI" id="CHEBI:30839"/>
    </ligand>
</feature>
<comment type="cofactor">
    <cofactor evidence="9">
        <name>Mg(2+)</name>
        <dbReference type="ChEBI" id="CHEBI:18420"/>
    </cofactor>
</comment>
<keyword evidence="6 9" id="KW-0328">Glycosyltransferase</keyword>
<dbReference type="AlphaFoldDB" id="A0A7J3VU94"/>
<evidence type="ECO:0000256" key="5">
    <source>
        <dbReference type="ARBA" id="ARBA00011971"/>
    </source>
</evidence>
<evidence type="ECO:0000256" key="2">
    <source>
        <dbReference type="ARBA" id="ARBA00004889"/>
    </source>
</evidence>
<evidence type="ECO:0000259" key="11">
    <source>
        <dbReference type="Pfam" id="PF01948"/>
    </source>
</evidence>
<accession>A0A7J3VU94</accession>
<name>A0A7J3VU94_CALS0</name>
<protein>
    <recommendedName>
        <fullName evidence="5 9">Orotate phosphoribosyltransferase</fullName>
        <shortName evidence="9">OPRT</shortName>
        <shortName evidence="9">OPRTase</shortName>
        <ecNumber evidence="5 9">2.4.2.10</ecNumber>
    </recommendedName>
</protein>
<comment type="pathway">
    <text evidence="2 9">Pyrimidine metabolism; UMP biosynthesis via de novo pathway; UMP from orotate: step 1/2.</text>
</comment>
<dbReference type="CDD" id="cd06223">
    <property type="entry name" value="PRTases_typeI"/>
    <property type="match status" value="1"/>
</dbReference>
<dbReference type="EMBL" id="DRXH01000152">
    <property type="protein sequence ID" value="HHM44519.1"/>
    <property type="molecule type" value="Genomic_DNA"/>
</dbReference>
<comment type="subunit">
    <text evidence="4 9">Homodimer.</text>
</comment>
<dbReference type="InterPro" id="IPR004467">
    <property type="entry name" value="Or_phspho_trans_dom"/>
</dbReference>